<dbReference type="PANTHER" id="PTHR42760:SF5">
    <property type="entry name" value="2-DEHYDRO-3-DEOXY-D-GLUCONATE 5-DEHYDROGENASE"/>
    <property type="match status" value="1"/>
</dbReference>
<evidence type="ECO:0000313" key="3">
    <source>
        <dbReference type="EMBL" id="MDQ0165195.1"/>
    </source>
</evidence>
<dbReference type="EMBL" id="JAUSTY010000004">
    <property type="protein sequence ID" value="MDQ0165195.1"/>
    <property type="molecule type" value="Genomic_DNA"/>
</dbReference>
<dbReference type="CDD" id="cd05347">
    <property type="entry name" value="Ga5DH-like_SDR_c"/>
    <property type="match status" value="1"/>
</dbReference>
<dbReference type="PANTHER" id="PTHR42760">
    <property type="entry name" value="SHORT-CHAIN DEHYDROGENASES/REDUCTASES FAMILY MEMBER"/>
    <property type="match status" value="1"/>
</dbReference>
<keyword evidence="4" id="KW-1185">Reference proteome</keyword>
<dbReference type="InterPro" id="IPR036291">
    <property type="entry name" value="NAD(P)-bd_dom_sf"/>
</dbReference>
<comment type="similarity">
    <text evidence="1">Belongs to the short-chain dehydrogenases/reductases (SDR) family.</text>
</comment>
<evidence type="ECO:0000313" key="4">
    <source>
        <dbReference type="Proteomes" id="UP001235840"/>
    </source>
</evidence>
<accession>A0ABT9VX56</accession>
<reference evidence="3 4" key="1">
    <citation type="submission" date="2023-07" db="EMBL/GenBank/DDBJ databases">
        <title>Genomic Encyclopedia of Type Strains, Phase IV (KMG-IV): sequencing the most valuable type-strain genomes for metagenomic binning, comparative biology and taxonomic classification.</title>
        <authorList>
            <person name="Goeker M."/>
        </authorList>
    </citation>
    <scope>NUCLEOTIDE SEQUENCE [LARGE SCALE GENOMIC DNA]</scope>
    <source>
        <strain evidence="3 4">DSM 12751</strain>
    </source>
</reference>
<protein>
    <submittedName>
        <fullName evidence="3">2-deoxy-D-gluconate 3-dehydrogenase</fullName>
        <ecNumber evidence="3">1.1.1.125</ecNumber>
    </submittedName>
</protein>
<dbReference type="Gene3D" id="3.40.50.720">
    <property type="entry name" value="NAD(P)-binding Rossmann-like Domain"/>
    <property type="match status" value="1"/>
</dbReference>
<dbReference type="PRINTS" id="PR00080">
    <property type="entry name" value="SDRFAMILY"/>
</dbReference>
<dbReference type="Proteomes" id="UP001235840">
    <property type="component" value="Unassembled WGS sequence"/>
</dbReference>
<dbReference type="InterPro" id="IPR011286">
    <property type="entry name" value="2-deoxy-D-gluc_3_DH"/>
</dbReference>
<dbReference type="RefSeq" id="WP_307392577.1">
    <property type="nucleotide sequence ID" value="NZ_BAAADK010000045.1"/>
</dbReference>
<sequence length="251" mass="26861">MNEVFSLKGKTALVTGARTGIGQAISVGLAEAGANLVLLGHQDNMQETEQLINQTGRSYSTFLGDLSNTSQVGELCKEILEKHQIDILVNNAGIIRREPAADFSQDNWDAVIATNLSSLFFLTQSLARPMLERKQGKIVNIASLLSFQGGITVPSYTASKHAVAGLTKAWANEWAAHNIQVNAIAPGYISTNNTEALRNNEDRNTSILSRIPAGRWGEASDMAGAAVFLASPASNYVNGHVLVVDGGWLAR</sequence>
<evidence type="ECO:0000256" key="1">
    <source>
        <dbReference type="ARBA" id="ARBA00006484"/>
    </source>
</evidence>
<comment type="caution">
    <text evidence="3">The sequence shown here is derived from an EMBL/GenBank/DDBJ whole genome shotgun (WGS) entry which is preliminary data.</text>
</comment>
<name>A0ABT9VX56_9BACI</name>
<dbReference type="GO" id="GO:0008678">
    <property type="term" value="F:2-deoxy-D-gluconate 3-dehydrogenase activity"/>
    <property type="evidence" value="ECO:0007669"/>
    <property type="project" value="UniProtKB-EC"/>
</dbReference>
<dbReference type="NCBIfam" id="TIGR01832">
    <property type="entry name" value="kduD"/>
    <property type="match status" value="1"/>
</dbReference>
<gene>
    <name evidence="3" type="ORF">J2S11_001095</name>
</gene>
<dbReference type="NCBIfam" id="NF005390">
    <property type="entry name" value="PRK06935.1"/>
    <property type="match status" value="1"/>
</dbReference>
<dbReference type="SUPFAM" id="SSF51735">
    <property type="entry name" value="NAD(P)-binding Rossmann-fold domains"/>
    <property type="match status" value="1"/>
</dbReference>
<dbReference type="InterPro" id="IPR020904">
    <property type="entry name" value="Sc_DH/Rdtase_CS"/>
</dbReference>
<proteinExistence type="inferred from homology"/>
<dbReference type="Pfam" id="PF13561">
    <property type="entry name" value="adh_short_C2"/>
    <property type="match status" value="1"/>
</dbReference>
<evidence type="ECO:0000256" key="2">
    <source>
        <dbReference type="ARBA" id="ARBA00023002"/>
    </source>
</evidence>
<dbReference type="PROSITE" id="PS00061">
    <property type="entry name" value="ADH_SHORT"/>
    <property type="match status" value="1"/>
</dbReference>
<dbReference type="PRINTS" id="PR00081">
    <property type="entry name" value="GDHRDH"/>
</dbReference>
<dbReference type="EC" id="1.1.1.125" evidence="3"/>
<keyword evidence="2 3" id="KW-0560">Oxidoreductase</keyword>
<organism evidence="3 4">
    <name type="scientific">Caldalkalibacillus horti</name>
    <dbReference type="NCBI Taxonomy" id="77523"/>
    <lineage>
        <taxon>Bacteria</taxon>
        <taxon>Bacillati</taxon>
        <taxon>Bacillota</taxon>
        <taxon>Bacilli</taxon>
        <taxon>Bacillales</taxon>
        <taxon>Bacillaceae</taxon>
        <taxon>Caldalkalibacillus</taxon>
    </lineage>
</organism>
<dbReference type="InterPro" id="IPR002347">
    <property type="entry name" value="SDR_fam"/>
</dbReference>